<evidence type="ECO:0000256" key="3">
    <source>
        <dbReference type="ARBA" id="ARBA00022553"/>
    </source>
</evidence>
<evidence type="ECO:0000256" key="5">
    <source>
        <dbReference type="ARBA" id="ARBA00023170"/>
    </source>
</evidence>
<dbReference type="GO" id="GO:0002376">
    <property type="term" value="P:immune system process"/>
    <property type="evidence" value="ECO:0007669"/>
    <property type="project" value="UniProtKB-KW"/>
</dbReference>
<dbReference type="GO" id="GO:0098797">
    <property type="term" value="C:plasma membrane protein complex"/>
    <property type="evidence" value="ECO:0007669"/>
    <property type="project" value="UniProtKB-ARBA"/>
</dbReference>
<keyword evidence="6" id="KW-1133">Transmembrane helix</keyword>
<dbReference type="InterPro" id="IPR021663">
    <property type="entry name" value="CD3_zeta/IgE_Fc_rcpt_gamma"/>
</dbReference>
<evidence type="ECO:0000256" key="4">
    <source>
        <dbReference type="ARBA" id="ARBA00022859"/>
    </source>
</evidence>
<feature type="transmembrane region" description="Helical" evidence="6">
    <location>
        <begin position="17"/>
        <end position="37"/>
    </location>
</feature>
<evidence type="ECO:0000313" key="7">
    <source>
        <dbReference type="Ensembl" id="ENSGMOP00000030035.1"/>
    </source>
</evidence>
<evidence type="ECO:0000256" key="6">
    <source>
        <dbReference type="SAM" id="Phobius"/>
    </source>
</evidence>
<keyword evidence="6" id="KW-0472">Membrane</keyword>
<keyword evidence="4" id="KW-0391">Immunity</keyword>
<proteinExistence type="predicted"/>
<sequence length="120" mass="13783">FLVFPSEAYLNDPAVCYMLDGILLCYCIIVTALFFNIKFSHLIKCSELFQYFPKQMVSTFFLQLQLWHLADAFIQSNLHRLIHTLTHRRQSKPCKVTASSSGAVRVKCLAQGHSELWGLN</sequence>
<dbReference type="AlphaFoldDB" id="A0A8C5AHX8"/>
<dbReference type="Pfam" id="PF11628">
    <property type="entry name" value="TCR_zetazeta"/>
    <property type="match status" value="1"/>
</dbReference>
<keyword evidence="5" id="KW-0675">Receptor</keyword>
<organism evidence="7 8">
    <name type="scientific">Gadus morhua</name>
    <name type="common">Atlantic cod</name>
    <dbReference type="NCBI Taxonomy" id="8049"/>
    <lineage>
        <taxon>Eukaryota</taxon>
        <taxon>Metazoa</taxon>
        <taxon>Chordata</taxon>
        <taxon>Craniata</taxon>
        <taxon>Vertebrata</taxon>
        <taxon>Euteleostomi</taxon>
        <taxon>Actinopterygii</taxon>
        <taxon>Neopterygii</taxon>
        <taxon>Teleostei</taxon>
        <taxon>Neoteleostei</taxon>
        <taxon>Acanthomorphata</taxon>
        <taxon>Zeiogadaria</taxon>
        <taxon>Gadariae</taxon>
        <taxon>Gadiformes</taxon>
        <taxon>Gadoidei</taxon>
        <taxon>Gadidae</taxon>
        <taxon>Gadus</taxon>
    </lineage>
</organism>
<evidence type="ECO:0000256" key="1">
    <source>
        <dbReference type="ARBA" id="ARBA00004251"/>
    </source>
</evidence>
<keyword evidence="6" id="KW-0812">Transmembrane</keyword>
<evidence type="ECO:0000256" key="2">
    <source>
        <dbReference type="ARBA" id="ARBA00022475"/>
    </source>
</evidence>
<reference evidence="7" key="1">
    <citation type="submission" date="2025-08" db="UniProtKB">
        <authorList>
            <consortium name="Ensembl"/>
        </authorList>
    </citation>
    <scope>IDENTIFICATION</scope>
</reference>
<reference evidence="7" key="2">
    <citation type="submission" date="2025-09" db="UniProtKB">
        <authorList>
            <consortium name="Ensembl"/>
        </authorList>
    </citation>
    <scope>IDENTIFICATION</scope>
</reference>
<protein>
    <submittedName>
        <fullName evidence="7">Uncharacterized protein</fullName>
    </submittedName>
</protein>
<comment type="subcellular location">
    <subcellularLocation>
        <location evidence="1">Cell membrane</location>
        <topology evidence="1">Single-pass type I membrane protein</topology>
    </subcellularLocation>
</comment>
<accession>A0A8C5AHX8</accession>
<keyword evidence="8" id="KW-1185">Reference proteome</keyword>
<keyword evidence="3" id="KW-0597">Phosphoprotein</keyword>
<dbReference type="GeneTree" id="ENSGT01120000276152"/>
<dbReference type="Ensembl" id="ENSGMOT00000048339.1">
    <property type="protein sequence ID" value="ENSGMOP00000030035.1"/>
    <property type="gene ID" value="ENSGMOG00000026028.1"/>
</dbReference>
<evidence type="ECO:0000313" key="8">
    <source>
        <dbReference type="Proteomes" id="UP000694546"/>
    </source>
</evidence>
<keyword evidence="2" id="KW-1003">Cell membrane</keyword>
<name>A0A8C5AHX8_GADMO</name>
<dbReference type="Proteomes" id="UP000694546">
    <property type="component" value="Chromosome 20"/>
</dbReference>